<evidence type="ECO:0000313" key="3">
    <source>
        <dbReference type="Proteomes" id="UP000245680"/>
    </source>
</evidence>
<dbReference type="Proteomes" id="UP000245680">
    <property type="component" value="Unassembled WGS sequence"/>
</dbReference>
<evidence type="ECO:0000259" key="1">
    <source>
        <dbReference type="Pfam" id="PF04326"/>
    </source>
</evidence>
<comment type="caution">
    <text evidence="2">The sequence shown here is derived from an EMBL/GenBank/DDBJ whole genome shotgun (WGS) entry which is preliminary data.</text>
</comment>
<dbReference type="PANTHER" id="PTHR30595">
    <property type="entry name" value="GLPR-RELATED TRANSCRIPTIONAL REPRESSOR"/>
    <property type="match status" value="1"/>
</dbReference>
<dbReference type="Pfam" id="PF13749">
    <property type="entry name" value="HATPase_c_4"/>
    <property type="match status" value="1"/>
</dbReference>
<dbReference type="EMBL" id="QGKU01000056">
    <property type="protein sequence ID" value="PWR01261.1"/>
    <property type="molecule type" value="Genomic_DNA"/>
</dbReference>
<dbReference type="Pfam" id="PF04326">
    <property type="entry name" value="SLFN_AlbA_2"/>
    <property type="match status" value="1"/>
</dbReference>
<dbReference type="InterPro" id="IPR007421">
    <property type="entry name" value="Schlafen_AlbA_2_dom"/>
</dbReference>
<dbReference type="InterPro" id="IPR038461">
    <property type="entry name" value="Schlafen_AlbA_2_dom_sf"/>
</dbReference>
<sequence length="551" mass="62956">MDQTALSVLLARLISDWESEVVEFKRGKDGFSSSDLGKYVSALANEANLRGQDRAWLVFGVENKTRAIVGTSYKEDLTHLNADKLQIMNGTGSFTVREIHVLNHEDGRVILFEIPTAPRGMPISWNGHYFGRAGESLVALGQDKLDEIRSQTLATDWTAQVVPEASLADLDPRAIKIARERFIAKHANRFPPEDIERWSDTALLDRAKLTQNGQISRAALLLLGKPEAAWRLSPHPAEITWRLEGEERAYEHFGPPFLLATSQVFSRIRNVQLRLLPENELLAHEVSKYDQKVVLEALHNCIAHQDYSRSGRVVVTELPDRLVLENEGAFYEGQPEDYILHERVPRRYRNPFLAQSMTELNMIDHMGYGILDIYQRQRQRFFPLPDYDLSEADVVRLIIHGRVVDPAYSRLLMKETGLPLVDVLALDRIQKRLPVAEDALRHLRRRNLVEGRKPNIHVSAKIAAATESKAEYIRTRAQDDEHYARLLCDYLGKFGKADRAEIDRLLTDKLSDALSPEQKQDKISNLLTKLRRQERIFNAGSRSKPEWRLAE</sequence>
<dbReference type="AlphaFoldDB" id="A0A2V2LC00"/>
<reference evidence="2 3" key="1">
    <citation type="submission" date="2018-05" db="EMBL/GenBank/DDBJ databases">
        <title>Rhodobacteraceae gen. nov., sp. nov. isolated from sea water.</title>
        <authorList>
            <person name="Ren Y."/>
        </authorList>
    </citation>
    <scope>NUCLEOTIDE SEQUENCE [LARGE SCALE GENOMIC DNA]</scope>
    <source>
        <strain evidence="2 3">TG-679</strain>
    </source>
</reference>
<organism evidence="2 3">
    <name type="scientific">Meridianimarinicoccus roseus</name>
    <dbReference type="NCBI Taxonomy" id="2072018"/>
    <lineage>
        <taxon>Bacteria</taxon>
        <taxon>Pseudomonadati</taxon>
        <taxon>Pseudomonadota</taxon>
        <taxon>Alphaproteobacteria</taxon>
        <taxon>Rhodobacterales</taxon>
        <taxon>Paracoccaceae</taxon>
        <taxon>Meridianimarinicoccus</taxon>
    </lineage>
</organism>
<protein>
    <submittedName>
        <fullName evidence="2">Transcriptional regulator</fullName>
    </submittedName>
</protein>
<gene>
    <name evidence="2" type="ORF">DKT77_17865</name>
</gene>
<keyword evidence="3" id="KW-1185">Reference proteome</keyword>
<dbReference type="InterPro" id="IPR038475">
    <property type="entry name" value="RecG_C_sf"/>
</dbReference>
<evidence type="ECO:0000313" key="2">
    <source>
        <dbReference type="EMBL" id="PWR01261.1"/>
    </source>
</evidence>
<accession>A0A2V2LC00</accession>
<dbReference type="OrthoDB" id="9805115at2"/>
<dbReference type="Gene3D" id="3.30.950.30">
    <property type="entry name" value="Schlafen, AAA domain"/>
    <property type="match status" value="1"/>
</dbReference>
<dbReference type="PANTHER" id="PTHR30595:SF6">
    <property type="entry name" value="SCHLAFEN ALBA-2 DOMAIN-CONTAINING PROTEIN"/>
    <property type="match status" value="1"/>
</dbReference>
<dbReference type="Gene3D" id="3.30.565.60">
    <property type="match status" value="1"/>
</dbReference>
<proteinExistence type="predicted"/>
<feature type="domain" description="Schlafen AlbA-2" evidence="1">
    <location>
        <begin position="18"/>
        <end position="136"/>
    </location>
</feature>
<dbReference type="RefSeq" id="WP_109813029.1">
    <property type="nucleotide sequence ID" value="NZ_QGKU01000056.1"/>
</dbReference>
<name>A0A2V2LC00_9RHOB</name>